<feature type="transmembrane region" description="Helical" evidence="14">
    <location>
        <begin position="198"/>
        <end position="221"/>
    </location>
</feature>
<keyword evidence="9" id="KW-0406">Ion transport</keyword>
<evidence type="ECO:0000256" key="13">
    <source>
        <dbReference type="SAM" id="MobiDB-lite"/>
    </source>
</evidence>
<evidence type="ECO:0000256" key="14">
    <source>
        <dbReference type="SAM" id="Phobius"/>
    </source>
</evidence>
<feature type="region of interest" description="Disordered" evidence="13">
    <location>
        <begin position="1"/>
        <end position="28"/>
    </location>
</feature>
<dbReference type="Proteomes" id="UP001530377">
    <property type="component" value="Unassembled WGS sequence"/>
</dbReference>
<evidence type="ECO:0000256" key="3">
    <source>
        <dbReference type="ARBA" id="ARBA00022448"/>
    </source>
</evidence>
<keyword evidence="10 14" id="KW-0472">Membrane</keyword>
<evidence type="ECO:0000313" key="17">
    <source>
        <dbReference type="Proteomes" id="UP001530377"/>
    </source>
</evidence>
<evidence type="ECO:0000256" key="1">
    <source>
        <dbReference type="ARBA" id="ARBA00004651"/>
    </source>
</evidence>
<proteinExistence type="predicted"/>
<dbReference type="Gene3D" id="1.20.120.350">
    <property type="entry name" value="Voltage-gated potassium channels. Chain C"/>
    <property type="match status" value="1"/>
</dbReference>
<feature type="transmembrane region" description="Helical" evidence="14">
    <location>
        <begin position="233"/>
        <end position="254"/>
    </location>
</feature>
<feature type="domain" description="Ion transport" evidence="15">
    <location>
        <begin position="197"/>
        <end position="276"/>
    </location>
</feature>
<keyword evidence="11" id="KW-0407">Ion channel</keyword>
<evidence type="ECO:0000256" key="10">
    <source>
        <dbReference type="ARBA" id="ARBA00023136"/>
    </source>
</evidence>
<dbReference type="PANTHER" id="PTHR46480">
    <property type="entry name" value="F20B24.22"/>
    <property type="match status" value="1"/>
</dbReference>
<keyword evidence="7 14" id="KW-1133">Transmembrane helix</keyword>
<organism evidence="16 17">
    <name type="scientific">Cyclostephanos tholiformis</name>
    <dbReference type="NCBI Taxonomy" id="382380"/>
    <lineage>
        <taxon>Eukaryota</taxon>
        <taxon>Sar</taxon>
        <taxon>Stramenopiles</taxon>
        <taxon>Ochrophyta</taxon>
        <taxon>Bacillariophyta</taxon>
        <taxon>Coscinodiscophyceae</taxon>
        <taxon>Thalassiosirophycidae</taxon>
        <taxon>Stephanodiscales</taxon>
        <taxon>Stephanodiscaceae</taxon>
        <taxon>Cyclostephanos</taxon>
    </lineage>
</organism>
<evidence type="ECO:0000256" key="12">
    <source>
        <dbReference type="ARBA" id="ARBA00031989"/>
    </source>
</evidence>
<evidence type="ECO:0000259" key="15">
    <source>
        <dbReference type="Pfam" id="PF00520"/>
    </source>
</evidence>
<keyword evidence="5 14" id="KW-0812">Transmembrane</keyword>
<sequence>MLPNLKPRIMPERRNDDDDRPTDECDERTPTVDVIDGEGAACTLSVVVGRDDAGAGGEIQCACVVRPVVRGILRPDQIHHATSRWREDSWQIKALRFITSQKVELFSACLLLLDVLVLFTDLGLDGFFPPCHKIIENGISCCPIQGDELDAEAGIYRFLEDDGDNSTNHSICTRPLIDMGQAGCDEHKYNGVHLAHEALYWTTVFILVTFEVELLLLIYLLGPVKFVHQFMYILDFIVVTISLVLELLLHNIGYESAAEVLPSLLILIRMWRFVRIGHGLVASAHEMGREKILLALDHINKLEDILETNGFEVPVKPNKLIHEEEQRIEQGSNSKKVKTNWSYFDASKR</sequence>
<name>A0ABD3RUD3_9STRA</name>
<keyword evidence="6" id="KW-0851">Voltage-gated channel</keyword>
<evidence type="ECO:0000256" key="5">
    <source>
        <dbReference type="ARBA" id="ARBA00022692"/>
    </source>
</evidence>
<keyword evidence="8" id="KW-0175">Coiled coil</keyword>
<evidence type="ECO:0000256" key="11">
    <source>
        <dbReference type="ARBA" id="ARBA00023303"/>
    </source>
</evidence>
<dbReference type="GO" id="GO:0034702">
    <property type="term" value="C:monoatomic ion channel complex"/>
    <property type="evidence" value="ECO:0007669"/>
    <property type="project" value="UniProtKB-KW"/>
</dbReference>
<keyword evidence="3" id="KW-0813">Transport</keyword>
<dbReference type="GO" id="GO:0034220">
    <property type="term" value="P:monoatomic ion transmembrane transport"/>
    <property type="evidence" value="ECO:0007669"/>
    <property type="project" value="UniProtKB-KW"/>
</dbReference>
<gene>
    <name evidence="16" type="ORF">ACHAXA_002262</name>
</gene>
<evidence type="ECO:0000313" key="16">
    <source>
        <dbReference type="EMBL" id="KAL3815846.1"/>
    </source>
</evidence>
<dbReference type="InterPro" id="IPR027359">
    <property type="entry name" value="Volt_channel_dom_sf"/>
</dbReference>
<protein>
    <recommendedName>
        <fullName evidence="2">Voltage-gated hydrogen channel 1</fullName>
    </recommendedName>
    <alternativeName>
        <fullName evidence="12">Hydrogen voltage-gated channel 1</fullName>
    </alternativeName>
</protein>
<reference evidence="16 17" key="1">
    <citation type="submission" date="2024-10" db="EMBL/GenBank/DDBJ databases">
        <title>Updated reference genomes for cyclostephanoid diatoms.</title>
        <authorList>
            <person name="Roberts W.R."/>
            <person name="Alverson A.J."/>
        </authorList>
    </citation>
    <scope>NUCLEOTIDE SEQUENCE [LARGE SCALE GENOMIC DNA]</scope>
    <source>
        <strain evidence="16 17">AJA228-03</strain>
    </source>
</reference>
<evidence type="ECO:0000256" key="7">
    <source>
        <dbReference type="ARBA" id="ARBA00022989"/>
    </source>
</evidence>
<dbReference type="InterPro" id="IPR005821">
    <property type="entry name" value="Ion_trans_dom"/>
</dbReference>
<comment type="caution">
    <text evidence="16">The sequence shown here is derived from an EMBL/GenBank/DDBJ whole genome shotgun (WGS) entry which is preliminary data.</text>
</comment>
<dbReference type="EMBL" id="JALLPB020000179">
    <property type="protein sequence ID" value="KAL3815846.1"/>
    <property type="molecule type" value="Genomic_DNA"/>
</dbReference>
<evidence type="ECO:0000256" key="4">
    <source>
        <dbReference type="ARBA" id="ARBA00022475"/>
    </source>
</evidence>
<keyword evidence="4" id="KW-1003">Cell membrane</keyword>
<dbReference type="InterPro" id="IPR031846">
    <property type="entry name" value="Hvcn1"/>
</dbReference>
<dbReference type="AlphaFoldDB" id="A0ABD3RUD3"/>
<evidence type="ECO:0000256" key="2">
    <source>
        <dbReference type="ARBA" id="ARBA00015897"/>
    </source>
</evidence>
<dbReference type="PANTHER" id="PTHR46480:SF1">
    <property type="entry name" value="VOLTAGE-GATED HYDROGEN CHANNEL 1"/>
    <property type="match status" value="1"/>
</dbReference>
<keyword evidence="17" id="KW-1185">Reference proteome</keyword>
<comment type="subcellular location">
    <subcellularLocation>
        <location evidence="1">Cell membrane</location>
        <topology evidence="1">Multi-pass membrane protein</topology>
    </subcellularLocation>
</comment>
<dbReference type="Pfam" id="PF00520">
    <property type="entry name" value="Ion_trans"/>
    <property type="match status" value="1"/>
</dbReference>
<accession>A0ABD3RUD3</accession>
<dbReference type="GO" id="GO:0005886">
    <property type="term" value="C:plasma membrane"/>
    <property type="evidence" value="ECO:0007669"/>
    <property type="project" value="UniProtKB-SubCell"/>
</dbReference>
<evidence type="ECO:0000256" key="8">
    <source>
        <dbReference type="ARBA" id="ARBA00023054"/>
    </source>
</evidence>
<evidence type="ECO:0000256" key="6">
    <source>
        <dbReference type="ARBA" id="ARBA00022882"/>
    </source>
</evidence>
<evidence type="ECO:0000256" key="9">
    <source>
        <dbReference type="ARBA" id="ARBA00023065"/>
    </source>
</evidence>